<dbReference type="GO" id="GO:0070681">
    <property type="term" value="P:glutaminyl-tRNAGln biosynthesis via transamidation"/>
    <property type="evidence" value="ECO:0007669"/>
    <property type="project" value="TreeGrafter"/>
</dbReference>
<keyword evidence="1" id="KW-0436">Ligase</keyword>
<comment type="catalytic activity">
    <reaction evidence="1">
        <text>L-aspartyl-tRNA(Asn) + L-glutamine + ATP + H2O = L-asparaginyl-tRNA(Asn) + L-glutamate + ADP + phosphate + 2 H(+)</text>
        <dbReference type="Rhea" id="RHEA:14513"/>
        <dbReference type="Rhea" id="RHEA-COMP:9674"/>
        <dbReference type="Rhea" id="RHEA-COMP:9677"/>
        <dbReference type="ChEBI" id="CHEBI:15377"/>
        <dbReference type="ChEBI" id="CHEBI:15378"/>
        <dbReference type="ChEBI" id="CHEBI:29985"/>
        <dbReference type="ChEBI" id="CHEBI:30616"/>
        <dbReference type="ChEBI" id="CHEBI:43474"/>
        <dbReference type="ChEBI" id="CHEBI:58359"/>
        <dbReference type="ChEBI" id="CHEBI:78515"/>
        <dbReference type="ChEBI" id="CHEBI:78516"/>
        <dbReference type="ChEBI" id="CHEBI:456216"/>
    </reaction>
</comment>
<dbReference type="PANTHER" id="PTHR15004:SF0">
    <property type="entry name" value="GLUTAMYL-TRNA(GLN) AMIDOTRANSFERASE SUBUNIT C, MITOCHONDRIAL"/>
    <property type="match status" value="1"/>
</dbReference>
<keyword evidence="1" id="KW-0547">Nucleotide-binding</keyword>
<dbReference type="Pfam" id="PF02686">
    <property type="entry name" value="GatC"/>
    <property type="match status" value="1"/>
</dbReference>
<comment type="catalytic activity">
    <reaction evidence="1">
        <text>L-glutamyl-tRNA(Gln) + L-glutamine + ATP + H2O = L-glutaminyl-tRNA(Gln) + L-glutamate + ADP + phosphate + H(+)</text>
        <dbReference type="Rhea" id="RHEA:17521"/>
        <dbReference type="Rhea" id="RHEA-COMP:9681"/>
        <dbReference type="Rhea" id="RHEA-COMP:9684"/>
        <dbReference type="ChEBI" id="CHEBI:15377"/>
        <dbReference type="ChEBI" id="CHEBI:15378"/>
        <dbReference type="ChEBI" id="CHEBI:29985"/>
        <dbReference type="ChEBI" id="CHEBI:30616"/>
        <dbReference type="ChEBI" id="CHEBI:43474"/>
        <dbReference type="ChEBI" id="CHEBI:58359"/>
        <dbReference type="ChEBI" id="CHEBI:78520"/>
        <dbReference type="ChEBI" id="CHEBI:78521"/>
        <dbReference type="ChEBI" id="CHEBI:456216"/>
    </reaction>
</comment>
<comment type="function">
    <text evidence="1">Allows the formation of correctly charged Asn-tRNA(Asn) or Gln-tRNA(Gln) through the transamidation of misacylated Asp-tRNA(Asn) or Glu-tRNA(Gln) in organisms which lack either or both of asparaginyl-tRNA or glutaminyl-tRNA synthetases. The reaction takes place in the presence of glutamine and ATP through an activated phospho-Asp-tRNA(Asn) or phospho-Glu-tRNA(Gln).</text>
</comment>
<dbReference type="HAMAP" id="MF_00122">
    <property type="entry name" value="GatC"/>
    <property type="match status" value="1"/>
</dbReference>
<dbReference type="GO" id="GO:0016740">
    <property type="term" value="F:transferase activity"/>
    <property type="evidence" value="ECO:0007669"/>
    <property type="project" value="UniProtKB-KW"/>
</dbReference>
<sequence>MAVSKEEVGKIAHLARLELDEHETARMTEDMNAILAYVEQLNEVDTENVSPHSFLEGKETPQEEDREAKFGNIEEALANAPRAEGRFFVVPKVIE</sequence>
<name>A0A1F5YV10_9BACT</name>
<dbReference type="EMBL" id="MFIX01000124">
    <property type="protein sequence ID" value="OGG04048.1"/>
    <property type="molecule type" value="Genomic_DNA"/>
</dbReference>
<dbReference type="EC" id="6.3.5.-" evidence="1"/>
<reference evidence="2 3" key="1">
    <citation type="journal article" date="2016" name="Nat. Commun.">
        <title>Thousands of microbial genomes shed light on interconnected biogeochemical processes in an aquifer system.</title>
        <authorList>
            <person name="Anantharaman K."/>
            <person name="Brown C.T."/>
            <person name="Hug L.A."/>
            <person name="Sharon I."/>
            <person name="Castelle C.J."/>
            <person name="Probst A.J."/>
            <person name="Thomas B.C."/>
            <person name="Singh A."/>
            <person name="Wilkins M.J."/>
            <person name="Karaoz U."/>
            <person name="Brodie E.L."/>
            <person name="Williams K.H."/>
            <person name="Hubbard S.S."/>
            <person name="Banfield J.F."/>
        </authorList>
    </citation>
    <scope>NUCLEOTIDE SEQUENCE [LARGE SCALE GENOMIC DNA]</scope>
</reference>
<evidence type="ECO:0000313" key="3">
    <source>
        <dbReference type="Proteomes" id="UP000179129"/>
    </source>
</evidence>
<dbReference type="GO" id="GO:0050567">
    <property type="term" value="F:glutaminyl-tRNA synthase (glutamine-hydrolyzing) activity"/>
    <property type="evidence" value="ECO:0007669"/>
    <property type="project" value="UniProtKB-UniRule"/>
</dbReference>
<keyword evidence="1" id="KW-0648">Protein biosynthesis</keyword>
<evidence type="ECO:0000256" key="1">
    <source>
        <dbReference type="HAMAP-Rule" id="MF_00122"/>
    </source>
</evidence>
<comment type="similarity">
    <text evidence="1">Belongs to the GatC family.</text>
</comment>
<dbReference type="SUPFAM" id="SSF141000">
    <property type="entry name" value="Glu-tRNAGln amidotransferase C subunit"/>
    <property type="match status" value="1"/>
</dbReference>
<gene>
    <name evidence="1" type="primary">gatC</name>
    <name evidence="2" type="ORF">A3F83_05365</name>
</gene>
<comment type="caution">
    <text evidence="2">The sequence shown here is derived from an EMBL/GenBank/DDBJ whole genome shotgun (WGS) entry which is preliminary data.</text>
</comment>
<dbReference type="NCBIfam" id="TIGR00135">
    <property type="entry name" value="gatC"/>
    <property type="match status" value="1"/>
</dbReference>
<comment type="subunit">
    <text evidence="1">Heterotrimer of A, B and C subunits.</text>
</comment>
<dbReference type="GO" id="GO:0005524">
    <property type="term" value="F:ATP binding"/>
    <property type="evidence" value="ECO:0007669"/>
    <property type="project" value="UniProtKB-KW"/>
</dbReference>
<dbReference type="Gene3D" id="1.10.20.60">
    <property type="entry name" value="Glu-tRNAGln amidotransferase C subunit, N-terminal domain"/>
    <property type="match status" value="1"/>
</dbReference>
<protein>
    <recommendedName>
        <fullName evidence="1">Aspartyl/glutamyl-tRNA(Asn/Gln) amidotransferase subunit C</fullName>
        <shortName evidence="1">Asp/Glu-ADT subunit C</shortName>
        <ecNumber evidence="1">6.3.5.-</ecNumber>
    </recommendedName>
</protein>
<proteinExistence type="inferred from homology"/>
<dbReference type="AlphaFoldDB" id="A0A1F5YV10"/>
<dbReference type="Proteomes" id="UP000179129">
    <property type="component" value="Unassembled WGS sequence"/>
</dbReference>
<dbReference type="InterPro" id="IPR036113">
    <property type="entry name" value="Asp/Glu-ADT_sf_sub_c"/>
</dbReference>
<dbReference type="GO" id="GO:0006412">
    <property type="term" value="P:translation"/>
    <property type="evidence" value="ECO:0007669"/>
    <property type="project" value="UniProtKB-UniRule"/>
</dbReference>
<keyword evidence="1" id="KW-0067">ATP-binding</keyword>
<dbReference type="InterPro" id="IPR003837">
    <property type="entry name" value="GatC"/>
</dbReference>
<accession>A0A1F5YV10</accession>
<dbReference type="PANTHER" id="PTHR15004">
    <property type="entry name" value="GLUTAMYL-TRNA(GLN) AMIDOTRANSFERASE SUBUNIT C, MITOCHONDRIAL"/>
    <property type="match status" value="1"/>
</dbReference>
<dbReference type="GO" id="GO:0006450">
    <property type="term" value="P:regulation of translational fidelity"/>
    <property type="evidence" value="ECO:0007669"/>
    <property type="project" value="InterPro"/>
</dbReference>
<keyword evidence="2" id="KW-0808">Transferase</keyword>
<evidence type="ECO:0000313" key="2">
    <source>
        <dbReference type="EMBL" id="OGG04048.1"/>
    </source>
</evidence>
<dbReference type="STRING" id="1817867.A3F83_05365"/>
<organism evidence="2 3">
    <name type="scientific">Candidatus Glassbacteria bacterium RIFCSPLOWO2_12_FULL_58_11</name>
    <dbReference type="NCBI Taxonomy" id="1817867"/>
    <lineage>
        <taxon>Bacteria</taxon>
        <taxon>Candidatus Glassiibacteriota</taxon>
    </lineage>
</organism>
<dbReference type="GO" id="GO:0050566">
    <property type="term" value="F:asparaginyl-tRNA synthase (glutamine-hydrolyzing) activity"/>
    <property type="evidence" value="ECO:0007669"/>
    <property type="project" value="RHEA"/>
</dbReference>